<dbReference type="InterPro" id="IPR011990">
    <property type="entry name" value="TPR-like_helical_dom_sf"/>
</dbReference>
<keyword evidence="3" id="KW-1185">Reference proteome</keyword>
<dbReference type="InterPro" id="IPR001173">
    <property type="entry name" value="Glyco_trans_2-like"/>
</dbReference>
<dbReference type="Gene3D" id="1.25.40.10">
    <property type="entry name" value="Tetratricopeptide repeat domain"/>
    <property type="match status" value="1"/>
</dbReference>
<dbReference type="Gene3D" id="3.90.550.10">
    <property type="entry name" value="Spore Coat Polysaccharide Biosynthesis Protein SpsA, Chain A"/>
    <property type="match status" value="1"/>
</dbReference>
<dbReference type="Proteomes" id="UP001589818">
    <property type="component" value="Unassembled WGS sequence"/>
</dbReference>
<reference evidence="2 3" key="1">
    <citation type="submission" date="2024-09" db="EMBL/GenBank/DDBJ databases">
        <authorList>
            <person name="Sun Q."/>
            <person name="Mori K."/>
        </authorList>
    </citation>
    <scope>NUCLEOTIDE SEQUENCE [LARGE SCALE GENOMIC DNA]</scope>
    <source>
        <strain evidence="2 3">CCM 4839</strain>
    </source>
</reference>
<organism evidence="2 3">
    <name type="scientific">Paenibacillus mendelii</name>
    <dbReference type="NCBI Taxonomy" id="206163"/>
    <lineage>
        <taxon>Bacteria</taxon>
        <taxon>Bacillati</taxon>
        <taxon>Bacillota</taxon>
        <taxon>Bacilli</taxon>
        <taxon>Bacillales</taxon>
        <taxon>Paenibacillaceae</taxon>
        <taxon>Paenibacillus</taxon>
    </lineage>
</organism>
<dbReference type="PANTHER" id="PTHR43630:SF2">
    <property type="entry name" value="GLYCOSYLTRANSFERASE"/>
    <property type="match status" value="1"/>
</dbReference>
<dbReference type="CDD" id="cd02511">
    <property type="entry name" value="Beta4Glucosyltransferase"/>
    <property type="match status" value="1"/>
</dbReference>
<dbReference type="EC" id="2.4.-.-" evidence="2"/>
<evidence type="ECO:0000259" key="1">
    <source>
        <dbReference type="Pfam" id="PF00535"/>
    </source>
</evidence>
<dbReference type="RefSeq" id="WP_204820033.1">
    <property type="nucleotide sequence ID" value="NZ_JANHOF010000024.1"/>
</dbReference>
<evidence type="ECO:0000313" key="2">
    <source>
        <dbReference type="EMBL" id="MFC0390401.1"/>
    </source>
</evidence>
<keyword evidence="2" id="KW-0328">Glycosyltransferase</keyword>
<evidence type="ECO:0000313" key="3">
    <source>
        <dbReference type="Proteomes" id="UP001589818"/>
    </source>
</evidence>
<dbReference type="PANTHER" id="PTHR43630">
    <property type="entry name" value="POLY-BETA-1,6-N-ACETYL-D-GLUCOSAMINE SYNTHASE"/>
    <property type="match status" value="1"/>
</dbReference>
<feature type="domain" description="Glycosyltransferase 2-like" evidence="1">
    <location>
        <begin position="8"/>
        <end position="111"/>
    </location>
</feature>
<comment type="caution">
    <text evidence="2">The sequence shown here is derived from an EMBL/GenBank/DDBJ whole genome shotgun (WGS) entry which is preliminary data.</text>
</comment>
<dbReference type="SUPFAM" id="SSF48452">
    <property type="entry name" value="TPR-like"/>
    <property type="match status" value="1"/>
</dbReference>
<gene>
    <name evidence="2" type="ORF">ACFFJ8_03320</name>
</gene>
<dbReference type="GO" id="GO:0016757">
    <property type="term" value="F:glycosyltransferase activity"/>
    <property type="evidence" value="ECO:0007669"/>
    <property type="project" value="UniProtKB-KW"/>
</dbReference>
<sequence length="357" mass="40758">MKHNKLALVMIVRNEEIKLPRCLQSAAPYVDEIIVVDTGSNDGTKALAEGFGARVFDYEWNNHFGDARNYALDQSTADWNLILDADEWITEIDMQVLKRFMLEGDALGRIQILSETEEQGEKGISRGFITRLLTSDVRFKGRIHEQADTDLKRVNVPITVHHDGYRNTDKSGRNIPLLLSEVEQSPDDSYTNYQLGKEYQGIGQFDTACIYYERAYTCLHGLERYAPNVTVQYLYALKETKRFEEALRIIGARHDWLERFPDYHFACGIFYLDLILSNPDAYAALLPEIEAAYRRCLAIGETDQYDSSAGMGSYMAQYNLGVYYEISGRTKEAAACYNEASLHGYGKAKERLRNLQI</sequence>
<proteinExistence type="predicted"/>
<dbReference type="SUPFAM" id="SSF53448">
    <property type="entry name" value="Nucleotide-diphospho-sugar transferases"/>
    <property type="match status" value="1"/>
</dbReference>
<protein>
    <submittedName>
        <fullName evidence="2">Glycosyltransferase</fullName>
        <ecNumber evidence="2">2.4.-.-</ecNumber>
    </submittedName>
</protein>
<name>A0ABV6J3S2_9BACL</name>
<dbReference type="Pfam" id="PF00535">
    <property type="entry name" value="Glycos_transf_2"/>
    <property type="match status" value="1"/>
</dbReference>
<dbReference type="EMBL" id="JBHLVF010000008">
    <property type="protein sequence ID" value="MFC0390401.1"/>
    <property type="molecule type" value="Genomic_DNA"/>
</dbReference>
<dbReference type="InterPro" id="IPR029044">
    <property type="entry name" value="Nucleotide-diphossugar_trans"/>
</dbReference>
<accession>A0ABV6J3S2</accession>
<keyword evidence="2" id="KW-0808">Transferase</keyword>